<dbReference type="KEGG" id="avn:Avin_00510"/>
<dbReference type="AlphaFoldDB" id="C1DFZ1"/>
<dbReference type="Proteomes" id="UP000002424">
    <property type="component" value="Chromosome"/>
</dbReference>
<dbReference type="EMBL" id="CP001157">
    <property type="protein sequence ID" value="ACO76318.1"/>
    <property type="molecule type" value="Genomic_DNA"/>
</dbReference>
<organism evidence="2 3">
    <name type="scientific">Azotobacter vinelandii (strain DJ / ATCC BAA-1303)</name>
    <dbReference type="NCBI Taxonomy" id="322710"/>
    <lineage>
        <taxon>Bacteria</taxon>
        <taxon>Pseudomonadati</taxon>
        <taxon>Pseudomonadota</taxon>
        <taxon>Gammaproteobacteria</taxon>
        <taxon>Pseudomonadales</taxon>
        <taxon>Pseudomonadaceae</taxon>
        <taxon>Azotobacter</taxon>
    </lineage>
</organism>
<gene>
    <name evidence="2" type="ordered locus">Avin_00510</name>
</gene>
<protein>
    <submittedName>
        <fullName evidence="2">Uncharacterized protein</fullName>
    </submittedName>
</protein>
<evidence type="ECO:0000313" key="3">
    <source>
        <dbReference type="Proteomes" id="UP000002424"/>
    </source>
</evidence>
<name>C1DFZ1_AZOVD</name>
<proteinExistence type="predicted"/>
<sequence length="171" mass="18926">MPAPYRTGKIVCLVVPAWSSAPLHWLLAEWPDSPCFGPPPESLSLCSRERESNQRESAPDIRVWPAARLPSLRCRSEGRRTRGIHAPRTTLAASLRLAPLRDTCARPPDGNRAPSCLKALSRLRHGLSGRAGCPLQEAERNRRGRGRAARMPREPRWAMDGPSRRAPGTAM</sequence>
<evidence type="ECO:0000313" key="2">
    <source>
        <dbReference type="EMBL" id="ACO76318.1"/>
    </source>
</evidence>
<reference evidence="2 3" key="1">
    <citation type="journal article" date="2009" name="J. Bacteriol.">
        <title>Genome sequence of Azotobacter vinelandii, an obligate aerobe specialized to support diverse anaerobic metabolic processes.</title>
        <authorList>
            <person name="Setubal J.C."/>
            <person name="dos Santos P."/>
            <person name="Goldman B.S."/>
            <person name="Ertesvag H."/>
            <person name="Espin G."/>
            <person name="Rubio L.M."/>
            <person name="Valla S."/>
            <person name="Almeida N.F."/>
            <person name="Balasubramanian D."/>
            <person name="Cromes L."/>
            <person name="Curatti L."/>
            <person name="Du Z."/>
            <person name="Godsy E."/>
            <person name="Goodner B."/>
            <person name="Hellner-Burris K."/>
            <person name="Hernandez J.A."/>
            <person name="Houmiel K."/>
            <person name="Imperial J."/>
            <person name="Kennedy C."/>
            <person name="Larson T.J."/>
            <person name="Latreille P."/>
            <person name="Ligon L.S."/>
            <person name="Lu J."/>
            <person name="Maerk M."/>
            <person name="Miller N.M."/>
            <person name="Norton S."/>
            <person name="O'Carroll I.P."/>
            <person name="Paulsen I."/>
            <person name="Raulfs E.C."/>
            <person name="Roemer R."/>
            <person name="Rosser J."/>
            <person name="Segura D."/>
            <person name="Slater S."/>
            <person name="Stricklin S.L."/>
            <person name="Studholme D.J."/>
            <person name="Sun J."/>
            <person name="Viana C.J."/>
            <person name="Wallin E."/>
            <person name="Wang B."/>
            <person name="Wheeler C."/>
            <person name="Zhu H."/>
            <person name="Dean D.R."/>
            <person name="Dixon R."/>
            <person name="Wood D."/>
        </authorList>
    </citation>
    <scope>NUCLEOTIDE SEQUENCE [LARGE SCALE GENOMIC DNA]</scope>
    <source>
        <strain evidence="3">DJ / ATCC BAA-1303</strain>
    </source>
</reference>
<dbReference type="HOGENOM" id="CLU_1559821_0_0_6"/>
<feature type="region of interest" description="Disordered" evidence="1">
    <location>
        <begin position="129"/>
        <end position="171"/>
    </location>
</feature>
<evidence type="ECO:0000256" key="1">
    <source>
        <dbReference type="SAM" id="MobiDB-lite"/>
    </source>
</evidence>
<keyword evidence="3" id="KW-1185">Reference proteome</keyword>
<accession>C1DFZ1</accession>
<dbReference type="EnsemblBacteria" id="ACO76318">
    <property type="protein sequence ID" value="ACO76318"/>
    <property type="gene ID" value="Avin_00510"/>
</dbReference>